<dbReference type="AlphaFoldDB" id="R4UM01"/>
<proteinExistence type="evidence at transcript level"/>
<reference evidence="1" key="1">
    <citation type="submission" date="2013-02" db="EMBL/GenBank/DDBJ databases">
        <title>Immune-Related transcriptome of Coptotermes formosanus Shiraki workers: the defense mechanism.</title>
        <authorList>
            <person name="Hussain A."/>
            <person name="Li Y.F."/>
            <person name="Wen S.Y."/>
        </authorList>
    </citation>
    <scope>NUCLEOTIDE SEQUENCE</scope>
</reference>
<dbReference type="EMBL" id="KC632301">
    <property type="protein sequence ID" value="AGM32115.1"/>
    <property type="molecule type" value="mRNA"/>
</dbReference>
<evidence type="ECO:0000313" key="1">
    <source>
        <dbReference type="EMBL" id="AGM32115.1"/>
    </source>
</evidence>
<accession>R4UM01</accession>
<sequence length="128" mass="13871">MNTWVLFSLRLSPFLMRQECGINSMIRVLMFLARRMVASVGGGVAIWLTVCKPECRSGAVVVARRPTRAVMLVACAGAPFRSFCGFWRASGVCGSLAWAMRGVLGLSSRLLAEKELTGVLLPLVASCF</sequence>
<organism evidence="1">
    <name type="scientific">Coptotermes formosanus</name>
    <name type="common">Formosan subterranean termite</name>
    <dbReference type="NCBI Taxonomy" id="36987"/>
    <lineage>
        <taxon>Eukaryota</taxon>
        <taxon>Metazoa</taxon>
        <taxon>Ecdysozoa</taxon>
        <taxon>Arthropoda</taxon>
        <taxon>Hexapoda</taxon>
        <taxon>Insecta</taxon>
        <taxon>Pterygota</taxon>
        <taxon>Neoptera</taxon>
        <taxon>Polyneoptera</taxon>
        <taxon>Dictyoptera</taxon>
        <taxon>Blattodea</taxon>
        <taxon>Blattoidea</taxon>
        <taxon>Termitoidae</taxon>
        <taxon>Rhinotermitidae</taxon>
        <taxon>Coptotermes</taxon>
    </lineage>
</organism>
<name>R4UM01_COPFO</name>
<protein>
    <submittedName>
        <fullName evidence="1">Uncharacterized protein</fullName>
    </submittedName>
</protein>